<comment type="caution">
    <text evidence="2">The sequence shown here is derived from an EMBL/GenBank/DDBJ whole genome shotgun (WGS) entry which is preliminary data.</text>
</comment>
<dbReference type="SUPFAM" id="SSF53474">
    <property type="entry name" value="alpha/beta-Hydrolases"/>
    <property type="match status" value="1"/>
</dbReference>
<dbReference type="Gene3D" id="3.40.50.1820">
    <property type="entry name" value="alpha/beta hydrolase"/>
    <property type="match status" value="1"/>
</dbReference>
<feature type="domain" description="AB hydrolase-1" evidence="1">
    <location>
        <begin position="24"/>
        <end position="264"/>
    </location>
</feature>
<protein>
    <submittedName>
        <fullName evidence="2">Arylesterase</fullName>
    </submittedName>
</protein>
<dbReference type="AlphaFoldDB" id="A0A917NYU2"/>
<keyword evidence="3" id="KW-1185">Reference proteome</keyword>
<dbReference type="PANTHER" id="PTHR43433:SF4">
    <property type="entry name" value="NON-HEME CHLOROPEROXIDASE-RELATED"/>
    <property type="match status" value="1"/>
</dbReference>
<dbReference type="PANTHER" id="PTHR43433">
    <property type="entry name" value="HYDROLASE, ALPHA/BETA FOLD FAMILY PROTEIN"/>
    <property type="match status" value="1"/>
</dbReference>
<sequence>MTMPYVTTRDGTRLHYTDWGDGRPVVLLGAAMMDSRMWEFQAPFLAENGLRCVTYDRRGCGGSDRPWEGYDYDTLAADLADLLDRLDLRDAVLVGYAVGGGEAVRYLSRHGAGRVAKLVLLSSTTPFMRRTPDNPDGLDLAFFEEMAEAIRRDRAGWLSGFTMPFFGGADADPDNPPVSPELARWLVGTCMDASPKAGLEIYRTLFCTDQRAETAAVKVPTLVIHGAADLAAPYALCGSRTAQLIPGSTFVRYEDAAHGLFATHAERLNQDLLAFAKG</sequence>
<reference evidence="2" key="1">
    <citation type="journal article" date="2014" name="Int. J. Syst. Evol. Microbiol.">
        <title>Complete genome sequence of Corynebacterium casei LMG S-19264T (=DSM 44701T), isolated from a smear-ripened cheese.</title>
        <authorList>
            <consortium name="US DOE Joint Genome Institute (JGI-PGF)"/>
            <person name="Walter F."/>
            <person name="Albersmeier A."/>
            <person name="Kalinowski J."/>
            <person name="Ruckert C."/>
        </authorList>
    </citation>
    <scope>NUCLEOTIDE SEQUENCE</scope>
    <source>
        <strain evidence="2">CGMCC 4.7272</strain>
    </source>
</reference>
<dbReference type="InterPro" id="IPR050471">
    <property type="entry name" value="AB_hydrolase"/>
</dbReference>
<accession>A0A917NYU2</accession>
<proteinExistence type="predicted"/>
<gene>
    <name evidence="2" type="ORF">GCM10012282_38750</name>
</gene>
<dbReference type="InterPro" id="IPR029058">
    <property type="entry name" value="AB_hydrolase_fold"/>
</dbReference>
<dbReference type="GO" id="GO:0003824">
    <property type="term" value="F:catalytic activity"/>
    <property type="evidence" value="ECO:0007669"/>
    <property type="project" value="UniProtKB-ARBA"/>
</dbReference>
<evidence type="ECO:0000313" key="3">
    <source>
        <dbReference type="Proteomes" id="UP000625682"/>
    </source>
</evidence>
<dbReference type="Proteomes" id="UP000625682">
    <property type="component" value="Unassembled WGS sequence"/>
</dbReference>
<dbReference type="PRINTS" id="PR00111">
    <property type="entry name" value="ABHYDROLASE"/>
</dbReference>
<reference evidence="2" key="2">
    <citation type="submission" date="2020-09" db="EMBL/GenBank/DDBJ databases">
        <authorList>
            <person name="Sun Q."/>
            <person name="Zhou Y."/>
        </authorList>
    </citation>
    <scope>NUCLEOTIDE SEQUENCE</scope>
    <source>
        <strain evidence="2">CGMCC 4.7272</strain>
    </source>
</reference>
<organism evidence="2 3">
    <name type="scientific">Streptomyces lacrimifluminis</name>
    <dbReference type="NCBI Taxonomy" id="1500077"/>
    <lineage>
        <taxon>Bacteria</taxon>
        <taxon>Bacillati</taxon>
        <taxon>Actinomycetota</taxon>
        <taxon>Actinomycetes</taxon>
        <taxon>Kitasatosporales</taxon>
        <taxon>Streptomycetaceae</taxon>
        <taxon>Streptomyces</taxon>
    </lineage>
</organism>
<dbReference type="InterPro" id="IPR000073">
    <property type="entry name" value="AB_hydrolase_1"/>
</dbReference>
<dbReference type="EMBL" id="BMMU01000011">
    <property type="protein sequence ID" value="GGJ38243.1"/>
    <property type="molecule type" value="Genomic_DNA"/>
</dbReference>
<dbReference type="Pfam" id="PF00561">
    <property type="entry name" value="Abhydrolase_1"/>
    <property type="match status" value="1"/>
</dbReference>
<name>A0A917NYU2_9ACTN</name>
<evidence type="ECO:0000313" key="2">
    <source>
        <dbReference type="EMBL" id="GGJ38243.1"/>
    </source>
</evidence>
<evidence type="ECO:0000259" key="1">
    <source>
        <dbReference type="Pfam" id="PF00561"/>
    </source>
</evidence>